<sequence>MTPHSSVNTSPALVPNQVSASHVESPSKTAGPREITVPSIPQIGLVNSQSSNSVITYDSLVIKQGTLSNWVDGPKAPASGDKTFVAVPSMHSSSQPSLPVETASQHALKGQRTSLQVGDGVLQYEGAVWKVFSALLKCTVDNNRAMFEEIPVVIKIMEPDLIHPTYEGNETAVEELDYTPSNAWAWVRNEDYIMRRLINLQGRVVPKYYGLYAYYDDHVIAKDSSKESLPSMAIMVMEDVGEQPHEPLSRRRSDFSCEEKDRIIEAYDESHKVGQVAHGYEKAKMRHILRRRASTLGAVDGMVVIDFQKAMDLQEQPDLTRRELMASDDVQIRCQLSYRTDSPIRERYCLPWN</sequence>
<evidence type="ECO:0000313" key="2">
    <source>
        <dbReference type="EMBL" id="OCF35640.1"/>
    </source>
</evidence>
<gene>
    <name evidence="2" type="ORF">I316_02695</name>
</gene>
<organism evidence="2 3">
    <name type="scientific">Kwoniella heveanensis BCC8398</name>
    <dbReference type="NCBI Taxonomy" id="1296120"/>
    <lineage>
        <taxon>Eukaryota</taxon>
        <taxon>Fungi</taxon>
        <taxon>Dikarya</taxon>
        <taxon>Basidiomycota</taxon>
        <taxon>Agaricomycotina</taxon>
        <taxon>Tremellomycetes</taxon>
        <taxon>Tremellales</taxon>
        <taxon>Cryptococcaceae</taxon>
        <taxon>Kwoniella</taxon>
    </lineage>
</organism>
<proteinExistence type="predicted"/>
<evidence type="ECO:0000256" key="1">
    <source>
        <dbReference type="SAM" id="MobiDB-lite"/>
    </source>
</evidence>
<protein>
    <recommendedName>
        <fullName evidence="4">Protein kinase domain-containing protein</fullName>
    </recommendedName>
</protein>
<accession>A0A1B9GXA3</accession>
<evidence type="ECO:0008006" key="4">
    <source>
        <dbReference type="Google" id="ProtNLM"/>
    </source>
</evidence>
<dbReference type="Proteomes" id="UP000092666">
    <property type="component" value="Unassembled WGS sequence"/>
</dbReference>
<name>A0A1B9GXA3_9TREE</name>
<evidence type="ECO:0000313" key="3">
    <source>
        <dbReference type="Proteomes" id="UP000092666"/>
    </source>
</evidence>
<feature type="region of interest" description="Disordered" evidence="1">
    <location>
        <begin position="1"/>
        <end position="34"/>
    </location>
</feature>
<keyword evidence="3" id="KW-1185">Reference proteome</keyword>
<reference evidence="2 3" key="1">
    <citation type="submission" date="2013-07" db="EMBL/GenBank/DDBJ databases">
        <title>The Genome Sequence of Cryptococcus heveanensis BCC8398.</title>
        <authorList>
            <consortium name="The Broad Institute Genome Sequencing Platform"/>
            <person name="Cuomo C."/>
            <person name="Litvintseva A."/>
            <person name="Chen Y."/>
            <person name="Heitman J."/>
            <person name="Sun S."/>
            <person name="Springer D."/>
            <person name="Dromer F."/>
            <person name="Young S.K."/>
            <person name="Zeng Q."/>
            <person name="Gargeya S."/>
            <person name="Fitzgerald M."/>
            <person name="Abouelleil A."/>
            <person name="Alvarado L."/>
            <person name="Berlin A.M."/>
            <person name="Chapman S.B."/>
            <person name="Dewar J."/>
            <person name="Goldberg J."/>
            <person name="Griggs A."/>
            <person name="Gujja S."/>
            <person name="Hansen M."/>
            <person name="Howarth C."/>
            <person name="Imamovic A."/>
            <person name="Larimer J."/>
            <person name="McCowan C."/>
            <person name="Murphy C."/>
            <person name="Pearson M."/>
            <person name="Priest M."/>
            <person name="Roberts A."/>
            <person name="Saif S."/>
            <person name="Shea T."/>
            <person name="Sykes S."/>
            <person name="Wortman J."/>
            <person name="Nusbaum C."/>
            <person name="Birren B."/>
        </authorList>
    </citation>
    <scope>NUCLEOTIDE SEQUENCE [LARGE SCALE GENOMIC DNA]</scope>
    <source>
        <strain evidence="2 3">BCC8398</strain>
    </source>
</reference>
<dbReference type="EMBL" id="KI669498">
    <property type="protein sequence ID" value="OCF35640.1"/>
    <property type="molecule type" value="Genomic_DNA"/>
</dbReference>
<reference evidence="3" key="2">
    <citation type="submission" date="2013-12" db="EMBL/GenBank/DDBJ databases">
        <title>Evolution of pathogenesis and genome organization in the Tremellales.</title>
        <authorList>
            <person name="Cuomo C."/>
            <person name="Litvintseva A."/>
            <person name="Heitman J."/>
            <person name="Chen Y."/>
            <person name="Sun S."/>
            <person name="Springer D."/>
            <person name="Dromer F."/>
            <person name="Young S."/>
            <person name="Zeng Q."/>
            <person name="Chapman S."/>
            <person name="Gujja S."/>
            <person name="Saif S."/>
            <person name="Birren B."/>
        </authorList>
    </citation>
    <scope>NUCLEOTIDE SEQUENCE [LARGE SCALE GENOMIC DNA]</scope>
    <source>
        <strain evidence="3">BCC8398</strain>
    </source>
</reference>
<dbReference type="OrthoDB" id="2793915at2759"/>
<dbReference type="AlphaFoldDB" id="A0A1B9GXA3"/>
<feature type="compositionally biased region" description="Polar residues" evidence="1">
    <location>
        <begin position="1"/>
        <end position="28"/>
    </location>
</feature>